<dbReference type="Pfam" id="PF00931">
    <property type="entry name" value="NB-ARC"/>
    <property type="match status" value="1"/>
</dbReference>
<dbReference type="PANTHER" id="PTHR35205">
    <property type="entry name" value="NB-ARC AND TPR DOMAIN PROTEIN"/>
    <property type="match status" value="1"/>
</dbReference>
<dbReference type="Gene3D" id="1.25.40.10">
    <property type="entry name" value="Tetratricopeptide repeat domain"/>
    <property type="match status" value="2"/>
</dbReference>
<name>A0A5N7C858_PETAA</name>
<dbReference type="InterPro" id="IPR027417">
    <property type="entry name" value="P-loop_NTPase"/>
</dbReference>
<dbReference type="Gene3D" id="3.40.50.300">
    <property type="entry name" value="P-loop containing nucleotide triphosphate hydrolases"/>
    <property type="match status" value="1"/>
</dbReference>
<dbReference type="Pfam" id="PF13374">
    <property type="entry name" value="TPR_10"/>
    <property type="match status" value="1"/>
</dbReference>
<evidence type="ECO:0000259" key="2">
    <source>
        <dbReference type="Pfam" id="PF25000"/>
    </source>
</evidence>
<dbReference type="SUPFAM" id="SSF52540">
    <property type="entry name" value="P-loop containing nucleoside triphosphate hydrolases"/>
    <property type="match status" value="1"/>
</dbReference>
<evidence type="ECO:0000313" key="3">
    <source>
        <dbReference type="EMBL" id="KAE8390334.1"/>
    </source>
</evidence>
<dbReference type="InterPro" id="IPR056681">
    <property type="entry name" value="DUF7779"/>
</dbReference>
<dbReference type="Proteomes" id="UP000326877">
    <property type="component" value="Unassembled WGS sequence"/>
</dbReference>
<dbReference type="SMART" id="SM00028">
    <property type="entry name" value="TPR"/>
    <property type="match status" value="4"/>
</dbReference>
<dbReference type="InterPro" id="IPR019734">
    <property type="entry name" value="TPR_rpt"/>
</dbReference>
<dbReference type="InterPro" id="IPR011990">
    <property type="entry name" value="TPR-like_helical_dom_sf"/>
</dbReference>
<feature type="domain" description="NB-ARC" evidence="1">
    <location>
        <begin position="259"/>
        <end position="396"/>
    </location>
</feature>
<dbReference type="Pfam" id="PF25000">
    <property type="entry name" value="DUF7779"/>
    <property type="match status" value="1"/>
</dbReference>
<dbReference type="OrthoDB" id="6161812at2759"/>
<gene>
    <name evidence="3" type="ORF">BDV23DRAFT_183624</name>
</gene>
<dbReference type="GO" id="GO:0043531">
    <property type="term" value="F:ADP binding"/>
    <property type="evidence" value="ECO:0007669"/>
    <property type="project" value="InterPro"/>
</dbReference>
<dbReference type="PANTHER" id="PTHR35205:SF1">
    <property type="entry name" value="ZU5 DOMAIN-CONTAINING PROTEIN"/>
    <property type="match status" value="1"/>
</dbReference>
<dbReference type="PRINTS" id="PR00364">
    <property type="entry name" value="DISEASERSIST"/>
</dbReference>
<dbReference type="SUPFAM" id="SSF48452">
    <property type="entry name" value="TPR-like"/>
    <property type="match status" value="1"/>
</dbReference>
<reference evidence="3" key="1">
    <citation type="submission" date="2019-04" db="EMBL/GenBank/DDBJ databases">
        <title>Friends and foes A comparative genomics studyof 23 Aspergillus species from section Flavi.</title>
        <authorList>
            <consortium name="DOE Joint Genome Institute"/>
            <person name="Kjaerbolling I."/>
            <person name="Vesth T."/>
            <person name="Frisvad J.C."/>
            <person name="Nybo J.L."/>
            <person name="Theobald S."/>
            <person name="Kildgaard S."/>
            <person name="Isbrandt T."/>
            <person name="Kuo A."/>
            <person name="Sato A."/>
            <person name="Lyhne E.K."/>
            <person name="Kogle M.E."/>
            <person name="Wiebenga A."/>
            <person name="Kun R.S."/>
            <person name="Lubbers R.J."/>
            <person name="Makela M.R."/>
            <person name="Barry K."/>
            <person name="Chovatia M."/>
            <person name="Clum A."/>
            <person name="Daum C."/>
            <person name="Haridas S."/>
            <person name="He G."/>
            <person name="LaButti K."/>
            <person name="Lipzen A."/>
            <person name="Mondo S."/>
            <person name="Riley R."/>
            <person name="Salamov A."/>
            <person name="Simmons B.A."/>
            <person name="Magnuson J.K."/>
            <person name="Henrissat B."/>
            <person name="Mortensen U.H."/>
            <person name="Larsen T.O."/>
            <person name="Devries R.P."/>
            <person name="Grigoriev I.V."/>
            <person name="Machida M."/>
            <person name="Baker S.E."/>
            <person name="Andersen M.R."/>
        </authorList>
    </citation>
    <scope>NUCLEOTIDE SEQUENCE [LARGE SCALE GENOMIC DNA]</scope>
    <source>
        <strain evidence="3">IBT 14317</strain>
    </source>
</reference>
<proteinExistence type="predicted"/>
<organism evidence="3">
    <name type="scientific">Petromyces alliaceus</name>
    <name type="common">Aspergillus alliaceus</name>
    <dbReference type="NCBI Taxonomy" id="209559"/>
    <lineage>
        <taxon>Eukaryota</taxon>
        <taxon>Fungi</taxon>
        <taxon>Dikarya</taxon>
        <taxon>Ascomycota</taxon>
        <taxon>Pezizomycotina</taxon>
        <taxon>Eurotiomycetes</taxon>
        <taxon>Eurotiomycetidae</taxon>
        <taxon>Eurotiales</taxon>
        <taxon>Aspergillaceae</taxon>
        <taxon>Aspergillus</taxon>
        <taxon>Aspergillus subgen. Circumdati</taxon>
    </lineage>
</organism>
<sequence length="968" mass="109014">MRTTAPPDSRPQLWNLVRQRFKENLHDANDLELCMETFSHDILLSQLRSVAKAHRNENFLLTSLSRIRPSLAYLNDFMTVLVLSFALDVKTGALLWGGMCLLLSEIILQLLAPLEEIFSEVQNMLEELIATLPGIHPFEDNITLDERLETAMVDLYTELALFCARAISFIRVRRQHLLPIRQSWPQFSREFQQGLKRVHMLSQQVERETQRAATTAVLKWNNEMITLFQSLNTGHNHNGLVIPCFHVPSTLNDRFYIREELLGQIADILSPKAGHSGPRTLALYGIGGAGKTQVALQYAYRSRDQFDAVLWVSADSTVKMAQDYMAVARHLGVIPAMEETQDAFGAMGKVKSWLADTTCSWLLIFDNADNLEVLDYGWPSGVAGSILITTRDSNASLHPASQGLQVDVFNTTVGTQALARLLGPGYGKPDNEPLIEKLNNLLGGLPLALNQISSYIRQQKLGLKDFLVLYRKNQERFHKRRPAAFDYQHTIGTVWELALGKLTGDAAVLQRLIAFLDPEAIDETTLCNAASSLADHTSPYDLNIRFLTDPIDFEDAKIDLLRAALIDRDPHANSLSTHRLVQQATLSGLSLADRARYFDMCSQLLCQAFPSSWTDQGYVWIYHAWEACEKCLRHVMFLAERFKQVEGGLKNLDTFIELLLRCSWYLYEAEYYVESQGLLEVCLQALERNGDTKSMNYAQALNVMGLVQVDLRENSKALVNLQKALEIREAILPPTDWGIGVSISNVGFAYTELGDLIQAMRYLQRSLDFRKAINCRMLDNSYANIASCLLRMGRPDEAEAMYTAVPAVRELTDEQLLRENLPRYASGMQLLSMVRQAQGRLGEALDFASKVLQFRRQKFGSRFKTCDSLCHVARLMMLTGKSMPALQLLDECIAVASSLPKAEGYLALAYYRKFKIYRGEGHTYAADCLKDAVRAKQIAAARLGGDYDPTLADDDEGAYTQLVAWLLW</sequence>
<dbReference type="InterPro" id="IPR002182">
    <property type="entry name" value="NB-ARC"/>
</dbReference>
<evidence type="ECO:0000259" key="1">
    <source>
        <dbReference type="Pfam" id="PF00931"/>
    </source>
</evidence>
<accession>A0A5N7C858</accession>
<dbReference type="Pfam" id="PF13181">
    <property type="entry name" value="TPR_8"/>
    <property type="match status" value="1"/>
</dbReference>
<dbReference type="EMBL" id="ML735256">
    <property type="protein sequence ID" value="KAE8390334.1"/>
    <property type="molecule type" value="Genomic_DNA"/>
</dbReference>
<dbReference type="AlphaFoldDB" id="A0A5N7C858"/>
<protein>
    <submittedName>
        <fullName evidence="3">Uncharacterized protein</fullName>
    </submittedName>
</protein>
<feature type="domain" description="DUF7779" evidence="2">
    <location>
        <begin position="498"/>
        <end position="590"/>
    </location>
</feature>